<feature type="domain" description="HTH araC/xylS-type" evidence="8">
    <location>
        <begin position="163"/>
        <end position="261"/>
    </location>
</feature>
<dbReference type="InterPro" id="IPR001789">
    <property type="entry name" value="Sig_transdc_resp-reg_receiver"/>
</dbReference>
<dbReference type="PROSITE" id="PS50110">
    <property type="entry name" value="RESPONSE_REGULATORY"/>
    <property type="match status" value="1"/>
</dbReference>
<keyword evidence="4" id="KW-0238">DNA-binding</keyword>
<evidence type="ECO:0000259" key="9">
    <source>
        <dbReference type="PROSITE" id="PS50110"/>
    </source>
</evidence>
<keyword evidence="2" id="KW-0902">Two-component regulatory system</keyword>
<dbReference type="GO" id="GO:0000156">
    <property type="term" value="F:phosphorelay response regulator activity"/>
    <property type="evidence" value="ECO:0007669"/>
    <property type="project" value="TreeGrafter"/>
</dbReference>
<keyword evidence="11" id="KW-1185">Reference proteome</keyword>
<evidence type="ECO:0000256" key="4">
    <source>
        <dbReference type="ARBA" id="ARBA00023125"/>
    </source>
</evidence>
<dbReference type="GO" id="GO:0032993">
    <property type="term" value="C:protein-DNA complex"/>
    <property type="evidence" value="ECO:0007669"/>
    <property type="project" value="TreeGrafter"/>
</dbReference>
<dbReference type="InterPro" id="IPR018062">
    <property type="entry name" value="HTH_AraC-typ_CS"/>
</dbReference>
<dbReference type="InterPro" id="IPR009057">
    <property type="entry name" value="Homeodomain-like_sf"/>
</dbReference>
<protein>
    <submittedName>
        <fullName evidence="10">Helix-turn-helix domain-containing protein</fullName>
    </submittedName>
</protein>
<dbReference type="PANTHER" id="PTHR48111">
    <property type="entry name" value="REGULATOR OF RPOS"/>
    <property type="match status" value="1"/>
</dbReference>
<dbReference type="Pfam" id="PF12833">
    <property type="entry name" value="HTH_18"/>
    <property type="match status" value="1"/>
</dbReference>
<feature type="domain" description="Response regulatory" evidence="9">
    <location>
        <begin position="20"/>
        <end position="136"/>
    </location>
</feature>
<dbReference type="Pfam" id="PF00072">
    <property type="entry name" value="Response_reg"/>
    <property type="match status" value="1"/>
</dbReference>
<dbReference type="Gene3D" id="1.10.10.60">
    <property type="entry name" value="Homeodomain-like"/>
    <property type="match status" value="1"/>
</dbReference>
<dbReference type="GO" id="GO:0003700">
    <property type="term" value="F:DNA-binding transcription factor activity"/>
    <property type="evidence" value="ECO:0007669"/>
    <property type="project" value="InterPro"/>
</dbReference>
<feature type="compositionally biased region" description="Polar residues" evidence="7">
    <location>
        <begin position="255"/>
        <end position="271"/>
    </location>
</feature>
<evidence type="ECO:0000256" key="7">
    <source>
        <dbReference type="SAM" id="MobiDB-lite"/>
    </source>
</evidence>
<dbReference type="PROSITE" id="PS01124">
    <property type="entry name" value="HTH_ARAC_FAMILY_2"/>
    <property type="match status" value="1"/>
</dbReference>
<proteinExistence type="predicted"/>
<evidence type="ECO:0000313" key="10">
    <source>
        <dbReference type="EMBL" id="SDS02165.1"/>
    </source>
</evidence>
<reference evidence="11" key="1">
    <citation type="submission" date="2016-10" db="EMBL/GenBank/DDBJ databases">
        <authorList>
            <person name="Varghese N."/>
            <person name="Submissions S."/>
        </authorList>
    </citation>
    <scope>NUCLEOTIDE SEQUENCE [LARGE SCALE GENOMIC DNA]</scope>
    <source>
        <strain evidence="11">KCTC 32247</strain>
    </source>
</reference>
<dbReference type="InterPro" id="IPR020449">
    <property type="entry name" value="Tscrpt_reg_AraC-type_HTH"/>
</dbReference>
<dbReference type="Proteomes" id="UP000243359">
    <property type="component" value="Chromosome I"/>
</dbReference>
<dbReference type="SUPFAM" id="SSF52172">
    <property type="entry name" value="CheY-like"/>
    <property type="match status" value="1"/>
</dbReference>
<dbReference type="RefSeq" id="WP_231975701.1">
    <property type="nucleotide sequence ID" value="NZ_LT629751.1"/>
</dbReference>
<dbReference type="SUPFAM" id="SSF46689">
    <property type="entry name" value="Homeodomain-like"/>
    <property type="match status" value="1"/>
</dbReference>
<keyword evidence="5" id="KW-0804">Transcription</keyword>
<dbReference type="STRING" id="1392877.SAMN05216221_0886"/>
<evidence type="ECO:0000313" key="11">
    <source>
        <dbReference type="Proteomes" id="UP000243359"/>
    </source>
</evidence>
<organism evidence="10 11">
    <name type="scientific">Pseudomonas oryzae</name>
    <dbReference type="NCBI Taxonomy" id="1392877"/>
    <lineage>
        <taxon>Bacteria</taxon>
        <taxon>Pseudomonadati</taxon>
        <taxon>Pseudomonadota</taxon>
        <taxon>Gammaproteobacteria</taxon>
        <taxon>Pseudomonadales</taxon>
        <taxon>Pseudomonadaceae</taxon>
        <taxon>Pseudomonas</taxon>
    </lineage>
</organism>
<evidence type="ECO:0000259" key="8">
    <source>
        <dbReference type="PROSITE" id="PS01124"/>
    </source>
</evidence>
<dbReference type="GO" id="GO:0009893">
    <property type="term" value="P:positive regulation of metabolic process"/>
    <property type="evidence" value="ECO:0007669"/>
    <property type="project" value="UniProtKB-ARBA"/>
</dbReference>
<keyword evidence="3" id="KW-0805">Transcription regulation</keyword>
<dbReference type="PRINTS" id="PR00032">
    <property type="entry name" value="HTHARAC"/>
</dbReference>
<evidence type="ECO:0000256" key="1">
    <source>
        <dbReference type="ARBA" id="ARBA00022553"/>
    </source>
</evidence>
<name>A0A1H1NTS6_9PSED</name>
<accession>A0A1H1NTS6</accession>
<dbReference type="Gene3D" id="3.40.50.2300">
    <property type="match status" value="1"/>
</dbReference>
<dbReference type="AlphaFoldDB" id="A0A1H1NTS6"/>
<evidence type="ECO:0000256" key="2">
    <source>
        <dbReference type="ARBA" id="ARBA00023012"/>
    </source>
</evidence>
<dbReference type="PANTHER" id="PTHR48111:SF1">
    <property type="entry name" value="TWO-COMPONENT RESPONSE REGULATOR ORR33"/>
    <property type="match status" value="1"/>
</dbReference>
<dbReference type="PROSITE" id="PS00041">
    <property type="entry name" value="HTH_ARAC_FAMILY_1"/>
    <property type="match status" value="1"/>
</dbReference>
<evidence type="ECO:0000256" key="3">
    <source>
        <dbReference type="ARBA" id="ARBA00023015"/>
    </source>
</evidence>
<keyword evidence="1 6" id="KW-0597">Phosphoprotein</keyword>
<gene>
    <name evidence="10" type="ORF">SAMN05216221_0886</name>
</gene>
<feature type="modified residue" description="4-aspartylphosphate" evidence="6">
    <location>
        <position position="69"/>
    </location>
</feature>
<evidence type="ECO:0000256" key="6">
    <source>
        <dbReference type="PROSITE-ProRule" id="PRU00169"/>
    </source>
</evidence>
<evidence type="ECO:0000256" key="5">
    <source>
        <dbReference type="ARBA" id="ARBA00023163"/>
    </source>
</evidence>
<dbReference type="SMART" id="SM00448">
    <property type="entry name" value="REC"/>
    <property type="match status" value="1"/>
</dbReference>
<dbReference type="InterPro" id="IPR039420">
    <property type="entry name" value="WalR-like"/>
</dbReference>
<dbReference type="EMBL" id="LT629751">
    <property type="protein sequence ID" value="SDS02165.1"/>
    <property type="molecule type" value="Genomic_DNA"/>
</dbReference>
<dbReference type="GO" id="GO:0005829">
    <property type="term" value="C:cytosol"/>
    <property type="evidence" value="ECO:0007669"/>
    <property type="project" value="TreeGrafter"/>
</dbReference>
<dbReference type="SMART" id="SM00342">
    <property type="entry name" value="HTH_ARAC"/>
    <property type="match status" value="1"/>
</dbReference>
<dbReference type="InterPro" id="IPR018060">
    <property type="entry name" value="HTH_AraC"/>
</dbReference>
<sequence length="305" mass="33831">MPNMITPPHFKKFDEMQGRRILVVEGNDTERYLLVDFLRGLGYRVYQAANGQQGVHKALQVQPDLILMDVHMPVCNGLEACRLLQADQRTHRVPVIFLTAAALPEERVQGLQAGAVDYVTKPFNNEELRLRLAVHLRWRGGRAPSLERPPLDSASALDHILFQSARCQLVSHLAETPDLHQLASTLRTNAKRLNEAFRKCAGVTVFAYLREERMQQAQFMLENTELPVQAIALELGFTSGANFATAFRERFGVSPSQYRQTRTGAEQSSSARPMAARLASASPITDAIAQSAGAHSFASAGYFGE</sequence>
<feature type="region of interest" description="Disordered" evidence="7">
    <location>
        <begin position="255"/>
        <end position="276"/>
    </location>
</feature>
<dbReference type="InterPro" id="IPR011006">
    <property type="entry name" value="CheY-like_superfamily"/>
</dbReference>
<dbReference type="GO" id="GO:0000976">
    <property type="term" value="F:transcription cis-regulatory region binding"/>
    <property type="evidence" value="ECO:0007669"/>
    <property type="project" value="TreeGrafter"/>
</dbReference>